<reference evidence="1" key="2">
    <citation type="journal article" date="2015" name="Fish Shellfish Immunol.">
        <title>Early steps in the European eel (Anguilla anguilla)-Vibrio vulnificus interaction in the gills: Role of the RtxA13 toxin.</title>
        <authorList>
            <person name="Callol A."/>
            <person name="Pajuelo D."/>
            <person name="Ebbesson L."/>
            <person name="Teles M."/>
            <person name="MacKenzie S."/>
            <person name="Amaro C."/>
        </authorList>
    </citation>
    <scope>NUCLEOTIDE SEQUENCE</scope>
</reference>
<evidence type="ECO:0000313" key="1">
    <source>
        <dbReference type="EMBL" id="JAH53966.1"/>
    </source>
</evidence>
<proteinExistence type="predicted"/>
<sequence length="98" mass="10384">MCRACTAPVWKCSNSVMPPGKGLMSLQQEAVQPTGFSLLSNLLVLPLVHIGSGVEGVEEAVVFESSACRTGCGRSAVTALAEQTWRRGPSILGRALRR</sequence>
<protein>
    <submittedName>
        <fullName evidence="1">Uncharacterized protein</fullName>
    </submittedName>
</protein>
<reference evidence="1" key="1">
    <citation type="submission" date="2014-11" db="EMBL/GenBank/DDBJ databases">
        <authorList>
            <person name="Amaro Gonzalez C."/>
        </authorList>
    </citation>
    <scope>NUCLEOTIDE SEQUENCE</scope>
</reference>
<organism evidence="1">
    <name type="scientific">Anguilla anguilla</name>
    <name type="common">European freshwater eel</name>
    <name type="synonym">Muraena anguilla</name>
    <dbReference type="NCBI Taxonomy" id="7936"/>
    <lineage>
        <taxon>Eukaryota</taxon>
        <taxon>Metazoa</taxon>
        <taxon>Chordata</taxon>
        <taxon>Craniata</taxon>
        <taxon>Vertebrata</taxon>
        <taxon>Euteleostomi</taxon>
        <taxon>Actinopterygii</taxon>
        <taxon>Neopterygii</taxon>
        <taxon>Teleostei</taxon>
        <taxon>Anguilliformes</taxon>
        <taxon>Anguillidae</taxon>
        <taxon>Anguilla</taxon>
    </lineage>
</organism>
<dbReference type="EMBL" id="GBXM01054611">
    <property type="protein sequence ID" value="JAH53966.1"/>
    <property type="molecule type" value="Transcribed_RNA"/>
</dbReference>
<dbReference type="AlphaFoldDB" id="A0A0E9TK45"/>
<accession>A0A0E9TK45</accession>
<name>A0A0E9TK45_ANGAN</name>